<evidence type="ECO:0000313" key="3">
    <source>
        <dbReference type="Proteomes" id="UP000037178"/>
    </source>
</evidence>
<sequence length="168" mass="18143">MSDITELERRITAALDRIGTQVDQLKAGAAGPDPAALEEALEAEKVANAQLEERVKSLREQNEAQLNELERSAAERVAEAEAERDKLRGELQEAKAQNRSLNQATQKLQASLQALSAASANGVEPHMLNQAMMSELEALRAVRTADVAEMDDILGAMKPLLTEAANDA</sequence>
<dbReference type="RefSeq" id="WP_049642470.1">
    <property type="nucleotide sequence ID" value="NZ_LFTY01000002.1"/>
</dbReference>
<dbReference type="AlphaFoldDB" id="A0A0J9E468"/>
<reference evidence="2 3" key="1">
    <citation type="submission" date="2015-06" db="EMBL/GenBank/DDBJ databases">
        <title>Draft genome sequence of an Alphaproteobacteria species associated to the Mediterranean sponge Oscarella lobularis.</title>
        <authorList>
            <person name="Jourda C."/>
            <person name="Santini S."/>
            <person name="Claverie J.-M."/>
        </authorList>
    </citation>
    <scope>NUCLEOTIDE SEQUENCE [LARGE SCALE GENOMIC DNA]</scope>
    <source>
        <strain evidence="2">IGS</strain>
    </source>
</reference>
<name>A0A0J9E468_9RHOB</name>
<keyword evidence="3" id="KW-1185">Reference proteome</keyword>
<evidence type="ECO:0000313" key="2">
    <source>
        <dbReference type="EMBL" id="KMW56609.1"/>
    </source>
</evidence>
<keyword evidence="1" id="KW-0175">Coiled coil</keyword>
<proteinExistence type="predicted"/>
<dbReference type="EMBL" id="LFTY01000002">
    <property type="protein sequence ID" value="KMW56609.1"/>
    <property type="molecule type" value="Genomic_DNA"/>
</dbReference>
<gene>
    <name evidence="2" type="ORF">AIOL_001563</name>
</gene>
<protein>
    <submittedName>
        <fullName evidence="2">Uncharacterized protein</fullName>
    </submittedName>
</protein>
<evidence type="ECO:0000256" key="1">
    <source>
        <dbReference type="SAM" id="Coils"/>
    </source>
</evidence>
<dbReference type="OrthoDB" id="7871100at2"/>
<comment type="caution">
    <text evidence="2">The sequence shown here is derived from an EMBL/GenBank/DDBJ whole genome shotgun (WGS) entry which is preliminary data.</text>
</comment>
<dbReference type="PATRIC" id="fig|1675527.3.peg.1657"/>
<organism evidence="2 3">
    <name type="scientific">Candidatus Rhodobacter oscarellae</name>
    <dbReference type="NCBI Taxonomy" id="1675527"/>
    <lineage>
        <taxon>Bacteria</taxon>
        <taxon>Pseudomonadati</taxon>
        <taxon>Pseudomonadota</taxon>
        <taxon>Alphaproteobacteria</taxon>
        <taxon>Rhodobacterales</taxon>
        <taxon>Rhodobacter group</taxon>
        <taxon>Rhodobacter</taxon>
    </lineage>
</organism>
<feature type="coiled-coil region" evidence="1">
    <location>
        <begin position="41"/>
        <end position="121"/>
    </location>
</feature>
<dbReference type="STRING" id="1675527.AIOL_001563"/>
<accession>A0A0J9E468</accession>
<dbReference type="Proteomes" id="UP000037178">
    <property type="component" value="Unassembled WGS sequence"/>
</dbReference>